<evidence type="ECO:0000256" key="10">
    <source>
        <dbReference type="ARBA" id="ARBA00022989"/>
    </source>
</evidence>
<dbReference type="PANTHER" id="PTHR45436:SF14">
    <property type="entry name" value="SENSOR PROTEIN QSEC"/>
    <property type="match status" value="1"/>
</dbReference>
<dbReference type="CDD" id="cd00082">
    <property type="entry name" value="HisKA"/>
    <property type="match status" value="1"/>
</dbReference>
<keyword evidence="4" id="KW-0597">Phosphoprotein</keyword>
<keyword evidence="7" id="KW-0547">Nucleotide-binding</keyword>
<dbReference type="Proteomes" id="UP000190965">
    <property type="component" value="Unassembled WGS sequence"/>
</dbReference>
<dbReference type="InterPro" id="IPR050428">
    <property type="entry name" value="TCS_sensor_his_kinase"/>
</dbReference>
<accession>A0A1T2Y251</accession>
<keyword evidence="11" id="KW-0902">Two-component regulatory system</keyword>
<keyword evidence="12 13" id="KW-0472">Membrane</keyword>
<organism evidence="16 17">
    <name type="scientific">Pseudomonas fluorescens</name>
    <dbReference type="NCBI Taxonomy" id="294"/>
    <lineage>
        <taxon>Bacteria</taxon>
        <taxon>Pseudomonadati</taxon>
        <taxon>Pseudomonadota</taxon>
        <taxon>Gammaproteobacteria</taxon>
        <taxon>Pseudomonadales</taxon>
        <taxon>Pseudomonadaceae</taxon>
        <taxon>Pseudomonas</taxon>
    </lineage>
</organism>
<dbReference type="PROSITE" id="PS50885">
    <property type="entry name" value="HAMP"/>
    <property type="match status" value="1"/>
</dbReference>
<dbReference type="InterPro" id="IPR003661">
    <property type="entry name" value="HisK_dim/P_dom"/>
</dbReference>
<protein>
    <recommendedName>
        <fullName evidence="3">histidine kinase</fullName>
        <ecNumber evidence="3">2.7.13.3</ecNumber>
    </recommendedName>
</protein>
<dbReference type="Gene3D" id="3.30.565.10">
    <property type="entry name" value="Histidine kinase-like ATPase, C-terminal domain"/>
    <property type="match status" value="1"/>
</dbReference>
<evidence type="ECO:0000256" key="9">
    <source>
        <dbReference type="ARBA" id="ARBA00022840"/>
    </source>
</evidence>
<dbReference type="InterPro" id="IPR003594">
    <property type="entry name" value="HATPase_dom"/>
</dbReference>
<evidence type="ECO:0000259" key="15">
    <source>
        <dbReference type="PROSITE" id="PS50885"/>
    </source>
</evidence>
<dbReference type="SUPFAM" id="SSF55874">
    <property type="entry name" value="ATPase domain of HSP90 chaperone/DNA topoisomerase II/histidine kinase"/>
    <property type="match status" value="1"/>
</dbReference>
<keyword evidence="9" id="KW-0067">ATP-binding</keyword>
<keyword evidence="6 13" id="KW-0812">Transmembrane</keyword>
<keyword evidence="10 13" id="KW-1133">Transmembrane helix</keyword>
<proteinExistence type="predicted"/>
<dbReference type="EMBL" id="MSDF01000052">
    <property type="protein sequence ID" value="OPA86098.1"/>
    <property type="molecule type" value="Genomic_DNA"/>
</dbReference>
<evidence type="ECO:0000313" key="16">
    <source>
        <dbReference type="EMBL" id="OPA86098.1"/>
    </source>
</evidence>
<evidence type="ECO:0000256" key="4">
    <source>
        <dbReference type="ARBA" id="ARBA00022553"/>
    </source>
</evidence>
<dbReference type="SMART" id="SM00387">
    <property type="entry name" value="HATPase_c"/>
    <property type="match status" value="1"/>
</dbReference>
<dbReference type="CDD" id="cd00075">
    <property type="entry name" value="HATPase"/>
    <property type="match status" value="1"/>
</dbReference>
<comment type="caution">
    <text evidence="16">The sequence shown here is derived from an EMBL/GenBank/DDBJ whole genome shotgun (WGS) entry which is preliminary data.</text>
</comment>
<feature type="transmembrane region" description="Helical" evidence="13">
    <location>
        <begin position="153"/>
        <end position="179"/>
    </location>
</feature>
<dbReference type="EC" id="2.7.13.3" evidence="3"/>
<dbReference type="PROSITE" id="PS50109">
    <property type="entry name" value="HIS_KIN"/>
    <property type="match status" value="1"/>
</dbReference>
<dbReference type="Gene3D" id="1.10.287.130">
    <property type="match status" value="1"/>
</dbReference>
<comment type="subcellular location">
    <subcellularLocation>
        <location evidence="2">Membrane</location>
        <topology evidence="2">Multi-pass membrane protein</topology>
    </subcellularLocation>
</comment>
<feature type="domain" description="HAMP" evidence="15">
    <location>
        <begin position="175"/>
        <end position="227"/>
    </location>
</feature>
<dbReference type="GO" id="GO:0005886">
    <property type="term" value="C:plasma membrane"/>
    <property type="evidence" value="ECO:0007669"/>
    <property type="project" value="TreeGrafter"/>
</dbReference>
<evidence type="ECO:0000256" key="3">
    <source>
        <dbReference type="ARBA" id="ARBA00012438"/>
    </source>
</evidence>
<sequence>MSSLRRRMMRVLCLTIGICWALTLGLFLYTQLTSRSSWDSKLQTIATKLLLSIPQGDGISQLTGPGLRLRDSELADTGDLTFQVWAGRDHLVVRAPGAPASALRADFQDGFSSPQVAGQRWRVYSISDSTGHIFVQVGNLHSVIDAEIRRKTFSALIIITTLLTLLGLFMWQVLARALLPVFEIEKALRERHRLDLTPLPVVALPRELQPLVEAFNHLLGQLDQALEGERRFIGNAAHELRTPLAALQAHAQIALRATTLAEKDATLLKLQAVAARSTRLSEQLLDLARLDASNLGLHRVQADLSKLIGYVADEFAVQAVQQQRTMQLCTEPCLIDCDIDEIGILLRNLIDNALRYTAPGDSVKISCGFSAQEVYLQVADNGPGVPIVEREIIFDRFHRVSGNGGRGSGIGLSLVKSIAQGHKARIQTGEGQDGRGLTITVLFPPAIVAQSQPPAPGS</sequence>
<dbReference type="GO" id="GO:0005524">
    <property type="term" value="F:ATP binding"/>
    <property type="evidence" value="ECO:0007669"/>
    <property type="project" value="UniProtKB-KW"/>
</dbReference>
<evidence type="ECO:0000256" key="8">
    <source>
        <dbReference type="ARBA" id="ARBA00022777"/>
    </source>
</evidence>
<dbReference type="Pfam" id="PF00512">
    <property type="entry name" value="HisKA"/>
    <property type="match status" value="1"/>
</dbReference>
<dbReference type="GO" id="GO:0000155">
    <property type="term" value="F:phosphorelay sensor kinase activity"/>
    <property type="evidence" value="ECO:0007669"/>
    <property type="project" value="InterPro"/>
</dbReference>
<evidence type="ECO:0000256" key="7">
    <source>
        <dbReference type="ARBA" id="ARBA00022741"/>
    </source>
</evidence>
<dbReference type="SUPFAM" id="SSF47384">
    <property type="entry name" value="Homodimeric domain of signal transducing histidine kinase"/>
    <property type="match status" value="1"/>
</dbReference>
<evidence type="ECO:0000256" key="6">
    <source>
        <dbReference type="ARBA" id="ARBA00022692"/>
    </source>
</evidence>
<keyword evidence="8 16" id="KW-0418">Kinase</keyword>
<evidence type="ECO:0000256" key="13">
    <source>
        <dbReference type="SAM" id="Phobius"/>
    </source>
</evidence>
<dbReference type="InterPro" id="IPR036097">
    <property type="entry name" value="HisK_dim/P_sf"/>
</dbReference>
<dbReference type="InterPro" id="IPR004358">
    <property type="entry name" value="Sig_transdc_His_kin-like_C"/>
</dbReference>
<feature type="domain" description="Histidine kinase" evidence="14">
    <location>
        <begin position="235"/>
        <end position="447"/>
    </location>
</feature>
<keyword evidence="5" id="KW-0808">Transferase</keyword>
<reference evidence="16 17" key="1">
    <citation type="submission" date="2016-12" db="EMBL/GenBank/DDBJ databases">
        <title>Draft genome sequences of seven strains of Pseudomonas fluorescens that produce 4-formylaminooxyvinylglycine.</title>
        <authorList>
            <person name="Okrent R.A."/>
            <person name="Manning V.A."/>
            <person name="Trippe K.M."/>
        </authorList>
    </citation>
    <scope>NUCLEOTIDE SEQUENCE [LARGE SCALE GENOMIC DNA]</scope>
    <source>
        <strain evidence="16 17">P5A</strain>
    </source>
</reference>
<evidence type="ECO:0000313" key="17">
    <source>
        <dbReference type="Proteomes" id="UP000190965"/>
    </source>
</evidence>
<evidence type="ECO:0000256" key="12">
    <source>
        <dbReference type="ARBA" id="ARBA00023136"/>
    </source>
</evidence>
<evidence type="ECO:0000259" key="14">
    <source>
        <dbReference type="PROSITE" id="PS50109"/>
    </source>
</evidence>
<dbReference type="PANTHER" id="PTHR45436">
    <property type="entry name" value="SENSOR HISTIDINE KINASE YKOH"/>
    <property type="match status" value="1"/>
</dbReference>
<dbReference type="SMART" id="SM00388">
    <property type="entry name" value="HisKA"/>
    <property type="match status" value="1"/>
</dbReference>
<dbReference type="InterPro" id="IPR036890">
    <property type="entry name" value="HATPase_C_sf"/>
</dbReference>
<evidence type="ECO:0000256" key="2">
    <source>
        <dbReference type="ARBA" id="ARBA00004141"/>
    </source>
</evidence>
<dbReference type="OrthoDB" id="9809766at2"/>
<comment type="catalytic activity">
    <reaction evidence="1">
        <text>ATP + protein L-histidine = ADP + protein N-phospho-L-histidine.</text>
        <dbReference type="EC" id="2.7.13.3"/>
    </reaction>
</comment>
<dbReference type="InterPro" id="IPR003660">
    <property type="entry name" value="HAMP_dom"/>
</dbReference>
<evidence type="ECO:0000256" key="5">
    <source>
        <dbReference type="ARBA" id="ARBA00022679"/>
    </source>
</evidence>
<evidence type="ECO:0000256" key="1">
    <source>
        <dbReference type="ARBA" id="ARBA00000085"/>
    </source>
</evidence>
<dbReference type="Pfam" id="PF02518">
    <property type="entry name" value="HATPase_c"/>
    <property type="match status" value="1"/>
</dbReference>
<name>A0A1T2Y251_PSEFL</name>
<dbReference type="InterPro" id="IPR005467">
    <property type="entry name" value="His_kinase_dom"/>
</dbReference>
<dbReference type="PRINTS" id="PR00344">
    <property type="entry name" value="BCTRLSENSOR"/>
</dbReference>
<dbReference type="RefSeq" id="WP_078742470.1">
    <property type="nucleotide sequence ID" value="NZ_MSDF01000052.1"/>
</dbReference>
<evidence type="ECO:0000256" key="11">
    <source>
        <dbReference type="ARBA" id="ARBA00023012"/>
    </source>
</evidence>
<dbReference type="AlphaFoldDB" id="A0A1T2Y251"/>
<gene>
    <name evidence="16" type="ORF">BFW87_25440</name>
</gene>